<dbReference type="AlphaFoldDB" id="A0ABD1SWE5"/>
<dbReference type="EMBL" id="JBFOLK010000006">
    <property type="protein sequence ID" value="KAL2504766.1"/>
    <property type="molecule type" value="Genomic_DNA"/>
</dbReference>
<organism evidence="2 3">
    <name type="scientific">Abeliophyllum distichum</name>
    <dbReference type="NCBI Taxonomy" id="126358"/>
    <lineage>
        <taxon>Eukaryota</taxon>
        <taxon>Viridiplantae</taxon>
        <taxon>Streptophyta</taxon>
        <taxon>Embryophyta</taxon>
        <taxon>Tracheophyta</taxon>
        <taxon>Spermatophyta</taxon>
        <taxon>Magnoliopsida</taxon>
        <taxon>eudicotyledons</taxon>
        <taxon>Gunneridae</taxon>
        <taxon>Pentapetalae</taxon>
        <taxon>asterids</taxon>
        <taxon>lamiids</taxon>
        <taxon>Lamiales</taxon>
        <taxon>Oleaceae</taxon>
        <taxon>Forsythieae</taxon>
        <taxon>Abeliophyllum</taxon>
    </lineage>
</organism>
<feature type="region of interest" description="Disordered" evidence="1">
    <location>
        <begin position="33"/>
        <end position="63"/>
    </location>
</feature>
<keyword evidence="3" id="KW-1185">Reference proteome</keyword>
<gene>
    <name evidence="2" type="ORF">Adt_20387</name>
</gene>
<comment type="caution">
    <text evidence="2">The sequence shown here is derived from an EMBL/GenBank/DDBJ whole genome shotgun (WGS) entry which is preliminary data.</text>
</comment>
<protein>
    <submittedName>
        <fullName evidence="2">Zinc finger MYM-type protein 1-like</fullName>
    </submittedName>
</protein>
<sequence>MEVHYKSLGIYYEIYGHGEANEASVEDITARENDGANEVSVEDTTTEENDEARGASINETGFQDNDEVKKASIEQIDVAQLPTDLELRISIIGYNVNLRD</sequence>
<evidence type="ECO:0000313" key="2">
    <source>
        <dbReference type="EMBL" id="KAL2504766.1"/>
    </source>
</evidence>
<proteinExistence type="predicted"/>
<accession>A0ABD1SWE5</accession>
<evidence type="ECO:0000313" key="3">
    <source>
        <dbReference type="Proteomes" id="UP001604336"/>
    </source>
</evidence>
<evidence type="ECO:0000256" key="1">
    <source>
        <dbReference type="SAM" id="MobiDB-lite"/>
    </source>
</evidence>
<dbReference type="Proteomes" id="UP001604336">
    <property type="component" value="Unassembled WGS sequence"/>
</dbReference>
<feature type="compositionally biased region" description="Acidic residues" evidence="1">
    <location>
        <begin position="40"/>
        <end position="50"/>
    </location>
</feature>
<reference evidence="3" key="1">
    <citation type="submission" date="2024-07" db="EMBL/GenBank/DDBJ databases">
        <title>Two chromosome-level genome assemblies of Korean endemic species Abeliophyllum distichum and Forsythia ovata (Oleaceae).</title>
        <authorList>
            <person name="Jang H."/>
        </authorList>
    </citation>
    <scope>NUCLEOTIDE SEQUENCE [LARGE SCALE GENOMIC DNA]</scope>
</reference>
<name>A0ABD1SWE5_9LAMI</name>